<keyword evidence="1" id="KW-1133">Transmembrane helix</keyword>
<sequence>MLLFIRLSLFMLLIGIFLLLSKKLCLCPGLLIGLLVRMRLRGMKMLSLMLTFLWLWPWMHIRGNMRCGRVCCRNMRRSRAQIKVCWHGVLRSVLRSSHGGLDTKQSLWMSAVLLIWLLLLLLQRRRRRCPSGEKAAPWIHGRMLPYERWHGRCGWWRKRWRRNIIPPLPFVLVLLQSTLVLLFDRRGCLRAHIPAVQLLVKVVPILCDGQSILVQLHLLATAGHTDTAATANKITLTASTGIAIAAKHGVVDFVQTHVNLHGSAGESMGREKSRIRLFLCVHATVNVDTKLGTQPTHSLPRHLTGHTLTLLLAKLKTKTKRTIIRKRRKRRKK</sequence>
<gene>
    <name evidence="3" type="ORF">MOQ_004156</name>
    <name evidence="2" type="ORF">MOQ_006865</name>
</gene>
<dbReference type="EMBL" id="AHKC01010477">
    <property type="protein sequence ID" value="EKF32002.1"/>
    <property type="molecule type" value="Genomic_DNA"/>
</dbReference>
<dbReference type="AlphaFoldDB" id="K2NSQ9"/>
<evidence type="ECO:0000313" key="3">
    <source>
        <dbReference type="EMBL" id="EKF32002.1"/>
    </source>
</evidence>
<accession>K2NSQ9</accession>
<keyword evidence="1" id="KW-0472">Membrane</keyword>
<reference evidence="3 4" key="1">
    <citation type="journal article" date="2012" name="BMC Genomics">
        <title>Comparative genomic analysis of human infective Trypanosoma cruzi lineages with the bat-restricted subspecies T. cruzi marinkellei.</title>
        <authorList>
            <person name="Franzen O."/>
            <person name="Talavera-Lopez C."/>
            <person name="Ochaya S."/>
            <person name="Butler C.E."/>
            <person name="Messenger L.A."/>
            <person name="Lewis M.D."/>
            <person name="Llewellyn M.S."/>
            <person name="Marinkelle C.J."/>
            <person name="Tyler K.M."/>
            <person name="Miles M.A."/>
            <person name="Andersson B."/>
        </authorList>
    </citation>
    <scope>NUCLEOTIDE SEQUENCE [LARGE SCALE GENOMIC DNA]</scope>
    <source>
        <strain evidence="3 4">B7</strain>
    </source>
</reference>
<comment type="caution">
    <text evidence="3">The sequence shown here is derived from an EMBL/GenBank/DDBJ whole genome shotgun (WGS) entry which is preliminary data.</text>
</comment>
<dbReference type="EMBL" id="AHKC01013422">
    <property type="protein sequence ID" value="EKF29356.1"/>
    <property type="molecule type" value="Genomic_DNA"/>
</dbReference>
<feature type="transmembrane region" description="Helical" evidence="1">
    <location>
        <begin position="12"/>
        <end position="36"/>
    </location>
</feature>
<evidence type="ECO:0000256" key="1">
    <source>
        <dbReference type="SAM" id="Phobius"/>
    </source>
</evidence>
<feature type="transmembrane region" description="Helical" evidence="1">
    <location>
        <begin position="43"/>
        <end position="59"/>
    </location>
</feature>
<name>K2NSQ9_TRYCR</name>
<evidence type="ECO:0000313" key="2">
    <source>
        <dbReference type="EMBL" id="EKF29356.1"/>
    </source>
</evidence>
<keyword evidence="1" id="KW-0812">Transmembrane</keyword>
<organism evidence="3 4">
    <name type="scientific">Trypanosoma cruzi marinkellei</name>
    <dbReference type="NCBI Taxonomy" id="85056"/>
    <lineage>
        <taxon>Eukaryota</taxon>
        <taxon>Discoba</taxon>
        <taxon>Euglenozoa</taxon>
        <taxon>Kinetoplastea</taxon>
        <taxon>Metakinetoplastina</taxon>
        <taxon>Trypanosomatida</taxon>
        <taxon>Trypanosomatidae</taxon>
        <taxon>Trypanosoma</taxon>
        <taxon>Schizotrypanum</taxon>
    </lineage>
</organism>
<keyword evidence="4" id="KW-1185">Reference proteome</keyword>
<proteinExistence type="predicted"/>
<feature type="transmembrane region" description="Helical" evidence="1">
    <location>
        <begin position="105"/>
        <end position="122"/>
    </location>
</feature>
<protein>
    <submittedName>
        <fullName evidence="3">Uncharacterized protein</fullName>
    </submittedName>
</protein>
<evidence type="ECO:0000313" key="4">
    <source>
        <dbReference type="Proteomes" id="UP000007350"/>
    </source>
</evidence>
<dbReference type="Proteomes" id="UP000007350">
    <property type="component" value="Unassembled WGS sequence"/>
</dbReference>